<sequence>MNLNQVTDGVIEVIAMNSRFTKDEIEQNKPLDKYISSDMKARLAREVKGKFQKVKTIKLTNELFVTIKKVKDLIQHVYQVYNEV</sequence>
<evidence type="ECO:0000313" key="2">
    <source>
        <dbReference type="Proteomes" id="UP000251889"/>
    </source>
</evidence>
<dbReference type="AlphaFoldDB" id="A0A364XWW9"/>
<dbReference type="EMBL" id="QMFY01000014">
    <property type="protein sequence ID" value="RAV98880.1"/>
    <property type="molecule type" value="Genomic_DNA"/>
</dbReference>
<dbReference type="Proteomes" id="UP000251889">
    <property type="component" value="Unassembled WGS sequence"/>
</dbReference>
<reference evidence="1 2" key="1">
    <citation type="submission" date="2018-06" db="EMBL/GenBank/DDBJ databases">
        <title>Chryseolinea flavus sp. nov., a member of the phylum Bacteroidetes isolated from soil.</title>
        <authorList>
            <person name="Li Y."/>
            <person name="Wang J."/>
        </authorList>
    </citation>
    <scope>NUCLEOTIDE SEQUENCE [LARGE SCALE GENOMIC DNA]</scope>
    <source>
        <strain evidence="1 2">SDU1-6</strain>
    </source>
</reference>
<dbReference type="RefSeq" id="WP_112748990.1">
    <property type="nucleotide sequence ID" value="NZ_QMFY01000014.1"/>
</dbReference>
<comment type="caution">
    <text evidence="1">The sequence shown here is derived from an EMBL/GenBank/DDBJ whole genome shotgun (WGS) entry which is preliminary data.</text>
</comment>
<gene>
    <name evidence="1" type="ORF">DQQ10_21500</name>
</gene>
<evidence type="ECO:0000313" key="1">
    <source>
        <dbReference type="EMBL" id="RAV98880.1"/>
    </source>
</evidence>
<organism evidence="1 2">
    <name type="scientific">Pseudochryseolinea flava</name>
    <dbReference type="NCBI Taxonomy" id="2059302"/>
    <lineage>
        <taxon>Bacteria</taxon>
        <taxon>Pseudomonadati</taxon>
        <taxon>Bacteroidota</taxon>
        <taxon>Cytophagia</taxon>
        <taxon>Cytophagales</taxon>
        <taxon>Fulvivirgaceae</taxon>
        <taxon>Pseudochryseolinea</taxon>
    </lineage>
</organism>
<protein>
    <submittedName>
        <fullName evidence="1">Uncharacterized protein</fullName>
    </submittedName>
</protein>
<accession>A0A364XWW9</accession>
<name>A0A364XWW9_9BACT</name>
<dbReference type="OrthoDB" id="1495009at2"/>
<keyword evidence="2" id="KW-1185">Reference proteome</keyword>
<proteinExistence type="predicted"/>